<dbReference type="PIRSF" id="PIRSF004486">
    <property type="entry name" value="MraW"/>
    <property type="match status" value="1"/>
</dbReference>
<dbReference type="PANTHER" id="PTHR11265">
    <property type="entry name" value="S-ADENOSYL-METHYLTRANSFERASE MRAW"/>
    <property type="match status" value="1"/>
</dbReference>
<keyword evidence="4 6" id="KW-0808">Transferase</keyword>
<dbReference type="SUPFAM" id="SSF53335">
    <property type="entry name" value="S-adenosyl-L-methionine-dependent methyltransferases"/>
    <property type="match status" value="1"/>
</dbReference>
<evidence type="ECO:0000256" key="2">
    <source>
        <dbReference type="ARBA" id="ARBA00022552"/>
    </source>
</evidence>
<evidence type="ECO:0000313" key="8">
    <source>
        <dbReference type="Proteomes" id="UP001199816"/>
    </source>
</evidence>
<proteinExistence type="inferred from homology"/>
<dbReference type="SUPFAM" id="SSF81799">
    <property type="entry name" value="Putative methyltransferase TM0872, insert domain"/>
    <property type="match status" value="1"/>
</dbReference>
<keyword evidence="5 6" id="KW-0949">S-adenosyl-L-methionine</keyword>
<reference evidence="7 8" key="1">
    <citation type="submission" date="2021-11" db="EMBL/GenBank/DDBJ databases">
        <title>Genomic of Niabella pedocola.</title>
        <authorList>
            <person name="Wu T."/>
        </authorList>
    </citation>
    <scope>NUCLEOTIDE SEQUENCE [LARGE SCALE GENOMIC DNA]</scope>
    <source>
        <strain evidence="7 8">JCM 31011</strain>
    </source>
</reference>
<dbReference type="InterPro" id="IPR002903">
    <property type="entry name" value="RsmH"/>
</dbReference>
<feature type="binding site" evidence="6">
    <location>
        <position position="92"/>
    </location>
    <ligand>
        <name>S-adenosyl-L-methionine</name>
        <dbReference type="ChEBI" id="CHEBI:59789"/>
    </ligand>
</feature>
<feature type="binding site" evidence="6">
    <location>
        <position position="70"/>
    </location>
    <ligand>
        <name>S-adenosyl-L-methionine</name>
        <dbReference type="ChEBI" id="CHEBI:59789"/>
    </ligand>
</feature>
<comment type="function">
    <text evidence="6">Specifically methylates the N4 position of cytidine in position 1402 (C1402) of 16S rRNA.</text>
</comment>
<dbReference type="EC" id="2.1.1.199" evidence="6"/>
<protein>
    <recommendedName>
        <fullName evidence="6">Ribosomal RNA small subunit methyltransferase H</fullName>
        <ecNumber evidence="6">2.1.1.199</ecNumber>
    </recommendedName>
    <alternativeName>
        <fullName evidence="6">16S rRNA m(4)C1402 methyltransferase</fullName>
    </alternativeName>
    <alternativeName>
        <fullName evidence="6">rRNA (cytosine-N(4)-)-methyltransferase RsmH</fullName>
    </alternativeName>
</protein>
<dbReference type="Proteomes" id="UP001199816">
    <property type="component" value="Unassembled WGS sequence"/>
</dbReference>
<evidence type="ECO:0000256" key="3">
    <source>
        <dbReference type="ARBA" id="ARBA00022603"/>
    </source>
</evidence>
<keyword evidence="2 6" id="KW-0698">rRNA processing</keyword>
<accession>A0ABS8PQI9</accession>
<dbReference type="InterPro" id="IPR023397">
    <property type="entry name" value="SAM-dep_MeTrfase_MraW_recog"/>
</dbReference>
<comment type="caution">
    <text evidence="7">The sequence shown here is derived from an EMBL/GenBank/DDBJ whole genome shotgun (WGS) entry which is preliminary data.</text>
</comment>
<gene>
    <name evidence="6 7" type="primary">rsmH</name>
    <name evidence="7" type="ORF">LQ567_11305</name>
</gene>
<name>A0ABS8PQI9_9BACT</name>
<feature type="binding site" evidence="6">
    <location>
        <position position="120"/>
    </location>
    <ligand>
        <name>S-adenosyl-L-methionine</name>
        <dbReference type="ChEBI" id="CHEBI:59789"/>
    </ligand>
</feature>
<sequence length="317" mass="35839">MAKDKQKEKLVDPAAAQPEGYHVPVLLHETIAALNIRPDGVYVDATFGGGGHSAAILTQLGAHGRLIAFDQDADAADNLPRDERVLFIPQNFRHLKRFLRLHGIQKVDGILADLGVSSHQFDEATRGFSIRFNADMDMRMDRRQPVTAFDILQTYTELQLHKLFEKYGEVTNAKTLAKTIVETRDRVSLKTIDAFKNALRPVVKGNPNKYFAQVFQALRIEVNQELEALKALLEQAKEVVQPGGRIAVITFHSLEDRLVKQFFREGSFEEKDDNPFVQHTVEKVFTVITRKPVTAGEEELKRNTRSRSAKLRVAERV</sequence>
<comment type="subcellular location">
    <subcellularLocation>
        <location evidence="6">Cytoplasm</location>
    </subcellularLocation>
</comment>
<evidence type="ECO:0000256" key="5">
    <source>
        <dbReference type="ARBA" id="ARBA00022691"/>
    </source>
</evidence>
<evidence type="ECO:0000256" key="1">
    <source>
        <dbReference type="ARBA" id="ARBA00010396"/>
    </source>
</evidence>
<feature type="binding site" evidence="6">
    <location>
        <begin position="50"/>
        <end position="52"/>
    </location>
    <ligand>
        <name>S-adenosyl-L-methionine</name>
        <dbReference type="ChEBI" id="CHEBI:59789"/>
    </ligand>
</feature>
<dbReference type="NCBIfam" id="TIGR00006">
    <property type="entry name" value="16S rRNA (cytosine(1402)-N(4))-methyltransferase RsmH"/>
    <property type="match status" value="1"/>
</dbReference>
<dbReference type="Gene3D" id="3.40.50.150">
    <property type="entry name" value="Vaccinia Virus protein VP39"/>
    <property type="match status" value="1"/>
</dbReference>
<evidence type="ECO:0000313" key="7">
    <source>
        <dbReference type="EMBL" id="MCD2423350.1"/>
    </source>
</evidence>
<dbReference type="GO" id="GO:0008168">
    <property type="term" value="F:methyltransferase activity"/>
    <property type="evidence" value="ECO:0007669"/>
    <property type="project" value="UniProtKB-KW"/>
</dbReference>
<keyword evidence="8" id="KW-1185">Reference proteome</keyword>
<comment type="similarity">
    <text evidence="1 6">Belongs to the methyltransferase superfamily. RsmH family.</text>
</comment>
<comment type="catalytic activity">
    <reaction evidence="6">
        <text>cytidine(1402) in 16S rRNA + S-adenosyl-L-methionine = N(4)-methylcytidine(1402) in 16S rRNA + S-adenosyl-L-homocysteine + H(+)</text>
        <dbReference type="Rhea" id="RHEA:42928"/>
        <dbReference type="Rhea" id="RHEA-COMP:10286"/>
        <dbReference type="Rhea" id="RHEA-COMP:10287"/>
        <dbReference type="ChEBI" id="CHEBI:15378"/>
        <dbReference type="ChEBI" id="CHEBI:57856"/>
        <dbReference type="ChEBI" id="CHEBI:59789"/>
        <dbReference type="ChEBI" id="CHEBI:74506"/>
        <dbReference type="ChEBI" id="CHEBI:82748"/>
        <dbReference type="EC" id="2.1.1.199"/>
    </reaction>
</comment>
<organism evidence="7 8">
    <name type="scientific">Niabella pedocola</name>
    <dbReference type="NCBI Taxonomy" id="1752077"/>
    <lineage>
        <taxon>Bacteria</taxon>
        <taxon>Pseudomonadati</taxon>
        <taxon>Bacteroidota</taxon>
        <taxon>Chitinophagia</taxon>
        <taxon>Chitinophagales</taxon>
        <taxon>Chitinophagaceae</taxon>
        <taxon>Niabella</taxon>
    </lineage>
</organism>
<keyword evidence="3 6" id="KW-0489">Methyltransferase</keyword>
<dbReference type="PANTHER" id="PTHR11265:SF0">
    <property type="entry name" value="12S RRNA N4-METHYLCYTIDINE METHYLTRANSFERASE"/>
    <property type="match status" value="1"/>
</dbReference>
<dbReference type="HAMAP" id="MF_01007">
    <property type="entry name" value="16SrRNA_methyltr_H"/>
    <property type="match status" value="1"/>
</dbReference>
<dbReference type="InterPro" id="IPR029063">
    <property type="entry name" value="SAM-dependent_MTases_sf"/>
</dbReference>
<evidence type="ECO:0000256" key="4">
    <source>
        <dbReference type="ARBA" id="ARBA00022679"/>
    </source>
</evidence>
<keyword evidence="6" id="KW-0963">Cytoplasm</keyword>
<feature type="binding site" evidence="6">
    <location>
        <position position="113"/>
    </location>
    <ligand>
        <name>S-adenosyl-L-methionine</name>
        <dbReference type="ChEBI" id="CHEBI:59789"/>
    </ligand>
</feature>
<evidence type="ECO:0000256" key="6">
    <source>
        <dbReference type="HAMAP-Rule" id="MF_01007"/>
    </source>
</evidence>
<dbReference type="Pfam" id="PF01795">
    <property type="entry name" value="Methyltransf_5"/>
    <property type="match status" value="1"/>
</dbReference>
<dbReference type="GO" id="GO:0032259">
    <property type="term" value="P:methylation"/>
    <property type="evidence" value="ECO:0007669"/>
    <property type="project" value="UniProtKB-KW"/>
</dbReference>
<dbReference type="EMBL" id="JAJNEC010000005">
    <property type="protein sequence ID" value="MCD2423350.1"/>
    <property type="molecule type" value="Genomic_DNA"/>
</dbReference>
<dbReference type="Gene3D" id="1.10.150.170">
    <property type="entry name" value="Putative methyltransferase TM0872, insert domain"/>
    <property type="match status" value="1"/>
</dbReference>
<dbReference type="RefSeq" id="WP_231004614.1">
    <property type="nucleotide sequence ID" value="NZ_JAJNEC010000005.1"/>
</dbReference>